<dbReference type="InterPro" id="IPR024185">
    <property type="entry name" value="FTHF_cligase-like_sf"/>
</dbReference>
<dbReference type="InterPro" id="IPR003741">
    <property type="entry name" value="LUD_dom"/>
</dbReference>
<dbReference type="PANTHER" id="PTHR36179">
    <property type="entry name" value="LUD_DOM DOMAIN-CONTAINING PROTEIN"/>
    <property type="match status" value="1"/>
</dbReference>
<accession>A0A1D2YW10</accession>
<feature type="domain" description="LUD" evidence="1">
    <location>
        <begin position="13"/>
        <end position="207"/>
    </location>
</feature>
<dbReference type="AlphaFoldDB" id="A0A1D2YW10"/>
<dbReference type="InterPro" id="IPR037171">
    <property type="entry name" value="NagB/RpiA_transferase-like"/>
</dbReference>
<dbReference type="PANTHER" id="PTHR36179:SF2">
    <property type="entry name" value="LUD DOMAIN-CONTAINING PROTEIN"/>
    <property type="match status" value="1"/>
</dbReference>
<dbReference type="STRING" id="337097.BHF71_01520"/>
<reference evidence="2 3" key="1">
    <citation type="submission" date="2016-09" db="EMBL/GenBank/DDBJ databases">
        <title>Draft genome sequence for the type strain of Vulcanibacillus modesticaldus BR, a strictly anaerobic, moderately thermophilic, and nitrate-reducing bacterium from deep sea-hydrothermal vents of the Mid-Atlantic Ridge.</title>
        <authorList>
            <person name="Abin C.A."/>
            <person name="Hollibaugh J.T."/>
        </authorList>
    </citation>
    <scope>NUCLEOTIDE SEQUENCE [LARGE SCALE GENOMIC DNA]</scope>
    <source>
        <strain evidence="2 3">BR</strain>
    </source>
</reference>
<dbReference type="RefSeq" id="WP_069656366.1">
    <property type="nucleotide sequence ID" value="NZ_MIJF01000013.1"/>
</dbReference>
<dbReference type="Proteomes" id="UP000243739">
    <property type="component" value="Unassembled WGS sequence"/>
</dbReference>
<dbReference type="Gene3D" id="3.40.50.10420">
    <property type="entry name" value="NagB/RpiA/CoA transferase-like"/>
    <property type="match status" value="1"/>
</dbReference>
<evidence type="ECO:0000313" key="2">
    <source>
        <dbReference type="EMBL" id="OEF99879.1"/>
    </source>
</evidence>
<protein>
    <recommendedName>
        <fullName evidence="1">LUD domain-containing protein</fullName>
    </recommendedName>
</protein>
<sequence>MDENVAFVIEKKVERTIKNLEKNNMHGYFVQNEEEVLNKIEELMNEGDTVSVGGSMTLFETGVIELLRSGKYNFLDRYQAGLTPEQIKEIYRKTFFADVFLTSSNAITEDGELYNVDGRGNRVAAMIYGPDKVIVVVGINKIVKDLDGAIMRNRRIAAPANTKRLDRKTPCVKVGYCMDCNSADRICNEYVLIKRQPTAGRIHVIIVNKELGY</sequence>
<proteinExistence type="predicted"/>
<dbReference type="InterPro" id="IPR009501">
    <property type="entry name" value="UCP020269"/>
</dbReference>
<organism evidence="2 3">
    <name type="scientific">Vulcanibacillus modesticaldus</name>
    <dbReference type="NCBI Taxonomy" id="337097"/>
    <lineage>
        <taxon>Bacteria</taxon>
        <taxon>Bacillati</taxon>
        <taxon>Bacillota</taxon>
        <taxon>Bacilli</taxon>
        <taxon>Bacillales</taxon>
        <taxon>Bacillaceae</taxon>
        <taxon>Vulcanibacillus</taxon>
    </lineage>
</organism>
<keyword evidence="3" id="KW-1185">Reference proteome</keyword>
<gene>
    <name evidence="2" type="ORF">BHF71_01520</name>
</gene>
<name>A0A1D2YW10_9BACI</name>
<dbReference type="SUPFAM" id="SSF100950">
    <property type="entry name" value="NagB/RpiA/CoA transferase-like"/>
    <property type="match status" value="1"/>
</dbReference>
<dbReference type="Pfam" id="PF02589">
    <property type="entry name" value="LUD_dom"/>
    <property type="match status" value="1"/>
</dbReference>
<dbReference type="EMBL" id="MIJF01000013">
    <property type="protein sequence ID" value="OEF99879.1"/>
    <property type="molecule type" value="Genomic_DNA"/>
</dbReference>
<comment type="caution">
    <text evidence="2">The sequence shown here is derived from an EMBL/GenBank/DDBJ whole genome shotgun (WGS) entry which is preliminary data.</text>
</comment>
<dbReference type="PIRSF" id="PIRSF020269">
    <property type="entry name" value="DUF1121"/>
    <property type="match status" value="1"/>
</dbReference>
<evidence type="ECO:0000313" key="3">
    <source>
        <dbReference type="Proteomes" id="UP000243739"/>
    </source>
</evidence>
<dbReference type="OrthoDB" id="9809147at2"/>
<evidence type="ECO:0000259" key="1">
    <source>
        <dbReference type="Pfam" id="PF02589"/>
    </source>
</evidence>